<dbReference type="Pfam" id="PF01580">
    <property type="entry name" value="FtsK_SpoIIIE"/>
    <property type="match status" value="1"/>
</dbReference>
<sequence>MARQMAAWEPRRGDPVLVATRRPQEPSLAARVLQNVGRLLWWAVRYPYLSLPLLAAAWIGRQFGPLPLALVLTVVTAALVLWHRHRPASFARTFLLWRRWLRRVQYARHWQPAMVGADLHDGFGGQTQVPRLGRVTLTEHGERVEVHLLHGQTPQQFMDRADAFAHSFVAQRCSVRSLGTGRVVLAFQRVDPLATVVEPAPLPADGADVDLAALPLGLREDGRPWTLGLLGRHVLLAGSAGAGKGSFLWGIIRALAPAVTEGQVQLWGVDPKMGVELSFGRSLFARYWDGDATTTPEPASDDDDTARRRTRRDDKPSDPALAELAQLLDDAVALMQDRLRRMRGTSRSHVPTTAEPLVVLVVDELAFLTAYAVDRDLDKRIDRSLRLLLSQGRAPGVLVVAGIQDPRKETLPFRDLFTFRVAMRLVEPEAVDLVLGNGARLRGAHADAIATTMPGTAYVVLDGEPEPVRVRAAWIGDDELRDLATRYPAPVPLRLVKDDTGEAAA</sequence>
<dbReference type="SUPFAM" id="SSF52540">
    <property type="entry name" value="P-loop containing nucleoside triphosphate hydrolases"/>
    <property type="match status" value="1"/>
</dbReference>
<feature type="compositionally biased region" description="Basic and acidic residues" evidence="4">
    <location>
        <begin position="305"/>
        <end position="317"/>
    </location>
</feature>
<dbReference type="EMBL" id="PTJD01000012">
    <property type="protein sequence ID" value="PPK92950.1"/>
    <property type="molecule type" value="Genomic_DNA"/>
</dbReference>
<reference evidence="7 8" key="1">
    <citation type="submission" date="2018-02" db="EMBL/GenBank/DDBJ databases">
        <title>Genomic Encyclopedia of Archaeal and Bacterial Type Strains, Phase II (KMG-II): from individual species to whole genera.</title>
        <authorList>
            <person name="Goeker M."/>
        </authorList>
    </citation>
    <scope>NUCLEOTIDE SEQUENCE [LARGE SCALE GENOMIC DNA]</scope>
    <source>
        <strain evidence="7 8">DSM 22857</strain>
    </source>
</reference>
<comment type="caution">
    <text evidence="7">The sequence shown here is derived from an EMBL/GenBank/DDBJ whole genome shotgun (WGS) entry which is preliminary data.</text>
</comment>
<evidence type="ECO:0000256" key="2">
    <source>
        <dbReference type="ARBA" id="ARBA00022840"/>
    </source>
</evidence>
<proteinExistence type="predicted"/>
<keyword evidence="5" id="KW-0472">Membrane</keyword>
<keyword evidence="2 3" id="KW-0067">ATP-binding</keyword>
<keyword evidence="5" id="KW-1133">Transmembrane helix</keyword>
<dbReference type="AlphaFoldDB" id="A0A2S6IFM6"/>
<feature type="region of interest" description="Disordered" evidence="4">
    <location>
        <begin position="292"/>
        <end position="319"/>
    </location>
</feature>
<protein>
    <submittedName>
        <fullName evidence="7">S-DNA-T family DNA segregation ATPase FtsK/SpoIIIE</fullName>
    </submittedName>
</protein>
<name>A0A2S6IFM6_9ACTN</name>
<organism evidence="7 8">
    <name type="scientific">Kineococcus xinjiangensis</name>
    <dbReference type="NCBI Taxonomy" id="512762"/>
    <lineage>
        <taxon>Bacteria</taxon>
        <taxon>Bacillati</taxon>
        <taxon>Actinomycetota</taxon>
        <taxon>Actinomycetes</taxon>
        <taxon>Kineosporiales</taxon>
        <taxon>Kineosporiaceae</taxon>
        <taxon>Kineococcus</taxon>
    </lineage>
</organism>
<gene>
    <name evidence="7" type="ORF">CLV92_112130</name>
</gene>
<evidence type="ECO:0000313" key="8">
    <source>
        <dbReference type="Proteomes" id="UP000239485"/>
    </source>
</evidence>
<dbReference type="GO" id="GO:0003677">
    <property type="term" value="F:DNA binding"/>
    <property type="evidence" value="ECO:0007669"/>
    <property type="project" value="InterPro"/>
</dbReference>
<dbReference type="InterPro" id="IPR050206">
    <property type="entry name" value="FtsK/SpoIIIE/SftA"/>
</dbReference>
<accession>A0A2S6IFM6</accession>
<evidence type="ECO:0000256" key="1">
    <source>
        <dbReference type="ARBA" id="ARBA00022741"/>
    </source>
</evidence>
<keyword evidence="1 3" id="KW-0547">Nucleotide-binding</keyword>
<keyword evidence="5" id="KW-0812">Transmembrane</keyword>
<evidence type="ECO:0000259" key="6">
    <source>
        <dbReference type="PROSITE" id="PS50901"/>
    </source>
</evidence>
<keyword evidence="8" id="KW-1185">Reference proteome</keyword>
<dbReference type="GO" id="GO:0005524">
    <property type="term" value="F:ATP binding"/>
    <property type="evidence" value="ECO:0007669"/>
    <property type="project" value="UniProtKB-UniRule"/>
</dbReference>
<evidence type="ECO:0000256" key="4">
    <source>
        <dbReference type="SAM" id="MobiDB-lite"/>
    </source>
</evidence>
<evidence type="ECO:0000256" key="5">
    <source>
        <dbReference type="SAM" id="Phobius"/>
    </source>
</evidence>
<dbReference type="PROSITE" id="PS50901">
    <property type="entry name" value="FTSK"/>
    <property type="match status" value="1"/>
</dbReference>
<evidence type="ECO:0000256" key="3">
    <source>
        <dbReference type="PROSITE-ProRule" id="PRU00289"/>
    </source>
</evidence>
<dbReference type="InterPro" id="IPR027417">
    <property type="entry name" value="P-loop_NTPase"/>
</dbReference>
<dbReference type="OrthoDB" id="3217500at2"/>
<feature type="transmembrane region" description="Helical" evidence="5">
    <location>
        <begin position="65"/>
        <end position="82"/>
    </location>
</feature>
<dbReference type="Gene3D" id="3.40.50.300">
    <property type="entry name" value="P-loop containing nucleotide triphosphate hydrolases"/>
    <property type="match status" value="1"/>
</dbReference>
<dbReference type="PANTHER" id="PTHR22683:SF41">
    <property type="entry name" value="DNA TRANSLOCASE FTSK"/>
    <property type="match status" value="1"/>
</dbReference>
<dbReference type="Proteomes" id="UP000239485">
    <property type="component" value="Unassembled WGS sequence"/>
</dbReference>
<feature type="binding site" evidence="3">
    <location>
        <begin position="238"/>
        <end position="245"/>
    </location>
    <ligand>
        <name>ATP</name>
        <dbReference type="ChEBI" id="CHEBI:30616"/>
    </ligand>
</feature>
<feature type="domain" description="FtsK" evidence="6">
    <location>
        <begin position="222"/>
        <end position="432"/>
    </location>
</feature>
<dbReference type="PANTHER" id="PTHR22683">
    <property type="entry name" value="SPORULATION PROTEIN RELATED"/>
    <property type="match status" value="1"/>
</dbReference>
<evidence type="ECO:0000313" key="7">
    <source>
        <dbReference type="EMBL" id="PPK92950.1"/>
    </source>
</evidence>
<dbReference type="InterPro" id="IPR002543">
    <property type="entry name" value="FtsK_dom"/>
</dbReference>